<dbReference type="PANTHER" id="PTHR46148">
    <property type="entry name" value="CHROMO DOMAIN-CONTAINING PROTEIN"/>
    <property type="match status" value="1"/>
</dbReference>
<protein>
    <recommendedName>
        <fullName evidence="1">Tf2-1-like SH3-like domain-containing protein</fullName>
    </recommendedName>
</protein>
<accession>A0A1U8MUL1</accession>
<reference evidence="2" key="1">
    <citation type="journal article" date="2020" name="Nat. Genet.">
        <title>Genomic diversifications of five Gossypium allopolyploid species and their impact on cotton improvement.</title>
        <authorList>
            <person name="Chen Z.J."/>
            <person name="Sreedasyam A."/>
            <person name="Ando A."/>
            <person name="Song Q."/>
            <person name="De Santiago L.M."/>
            <person name="Hulse-Kemp A.M."/>
            <person name="Ding M."/>
            <person name="Ye W."/>
            <person name="Kirkbride R.C."/>
            <person name="Jenkins J."/>
            <person name="Plott C."/>
            <person name="Lovell J."/>
            <person name="Lin Y.M."/>
            <person name="Vaughn R."/>
            <person name="Liu B."/>
            <person name="Simpson S."/>
            <person name="Scheffler B.E."/>
            <person name="Wen L."/>
            <person name="Saski C.A."/>
            <person name="Grover C.E."/>
            <person name="Hu G."/>
            <person name="Conover J.L."/>
            <person name="Carlson J.W."/>
            <person name="Shu S."/>
            <person name="Boston L.B."/>
            <person name="Williams M."/>
            <person name="Peterson D.G."/>
            <person name="McGee K."/>
            <person name="Jones D.C."/>
            <person name="Wendel J.F."/>
            <person name="Stelly D.M."/>
            <person name="Grimwood J."/>
            <person name="Schmutz J."/>
        </authorList>
    </citation>
    <scope>NUCLEOTIDE SEQUENCE [LARGE SCALE GENOMIC DNA]</scope>
    <source>
        <strain evidence="2">cv. TM-1</strain>
    </source>
</reference>
<dbReference type="Pfam" id="PF24626">
    <property type="entry name" value="SH3_Tf2-1"/>
    <property type="match status" value="1"/>
</dbReference>
<dbReference type="Proteomes" id="UP000818029">
    <property type="component" value="Chromosome D12"/>
</dbReference>
<evidence type="ECO:0000259" key="1">
    <source>
        <dbReference type="Pfam" id="PF24626"/>
    </source>
</evidence>
<keyword evidence="2" id="KW-1185">Reference proteome</keyword>
<evidence type="ECO:0000313" key="2">
    <source>
        <dbReference type="Proteomes" id="UP000818029"/>
    </source>
</evidence>
<dbReference type="KEGG" id="ghi:107941455"/>
<dbReference type="InterPro" id="IPR056924">
    <property type="entry name" value="SH3_Tf2-1"/>
</dbReference>
<dbReference type="AlphaFoldDB" id="A0A1U8MUL1"/>
<proteinExistence type="predicted"/>
<dbReference type="PaxDb" id="3635-A0A1U8MUL1"/>
<feature type="domain" description="Tf2-1-like SH3-like" evidence="1">
    <location>
        <begin position="7"/>
        <end position="48"/>
    </location>
</feature>
<dbReference type="GeneID" id="107941455"/>
<sequence>MEVQIESKVFGPSQILKRVELVAYQLELPPKLDCIYEAFHVSMLRKYRLDPSHVVQVEDIEVRSDLSFEEEPVKILDREIKVLRKKIFPSVKVLWQNHGSEKATWELEGFFIIISSSF</sequence>
<organism evidence="2 3">
    <name type="scientific">Gossypium hirsutum</name>
    <name type="common">Upland cotton</name>
    <name type="synonym">Gossypium mexicanum</name>
    <dbReference type="NCBI Taxonomy" id="3635"/>
    <lineage>
        <taxon>Eukaryota</taxon>
        <taxon>Viridiplantae</taxon>
        <taxon>Streptophyta</taxon>
        <taxon>Embryophyta</taxon>
        <taxon>Tracheophyta</taxon>
        <taxon>Spermatophyta</taxon>
        <taxon>Magnoliopsida</taxon>
        <taxon>eudicotyledons</taxon>
        <taxon>Gunneridae</taxon>
        <taxon>Pentapetalae</taxon>
        <taxon>rosids</taxon>
        <taxon>malvids</taxon>
        <taxon>Malvales</taxon>
        <taxon>Malvaceae</taxon>
        <taxon>Malvoideae</taxon>
        <taxon>Gossypium</taxon>
    </lineage>
</organism>
<reference evidence="3" key="2">
    <citation type="submission" date="2025-08" db="UniProtKB">
        <authorList>
            <consortium name="RefSeq"/>
        </authorList>
    </citation>
    <scope>IDENTIFICATION</scope>
</reference>
<dbReference type="PANTHER" id="PTHR46148:SF44">
    <property type="entry name" value="GAG-POL POLYPROTEIN"/>
    <property type="match status" value="1"/>
</dbReference>
<name>A0A1U8MUL1_GOSHI</name>
<dbReference type="RefSeq" id="XP_016730512.1">
    <property type="nucleotide sequence ID" value="XM_016875023.1"/>
</dbReference>
<evidence type="ECO:0000313" key="3">
    <source>
        <dbReference type="RefSeq" id="XP_016730512.1"/>
    </source>
</evidence>
<gene>
    <name evidence="3" type="primary">LOC107941455</name>
</gene>